<dbReference type="RefSeq" id="WP_156067703.1">
    <property type="nucleotide sequence ID" value="NZ_BAAAUZ010000073.1"/>
</dbReference>
<accession>A0A9W6NXF5</accession>
<evidence type="ECO:0000313" key="2">
    <source>
        <dbReference type="EMBL" id="GLL12581.1"/>
    </source>
</evidence>
<protein>
    <submittedName>
        <fullName evidence="2">Uncharacterized protein</fullName>
    </submittedName>
</protein>
<comment type="caution">
    <text evidence="2">The sequence shown here is derived from an EMBL/GenBank/DDBJ whole genome shotgun (WGS) entry which is preliminary data.</text>
</comment>
<feature type="region of interest" description="Disordered" evidence="1">
    <location>
        <begin position="1"/>
        <end position="55"/>
    </location>
</feature>
<keyword evidence="3" id="KW-1185">Reference proteome</keyword>
<name>A0A9W6NXF5_9PSEU</name>
<dbReference type="EMBL" id="BSFQ01000015">
    <property type="protein sequence ID" value="GLL12581.1"/>
    <property type="molecule type" value="Genomic_DNA"/>
</dbReference>
<feature type="compositionally biased region" description="Acidic residues" evidence="1">
    <location>
        <begin position="32"/>
        <end position="44"/>
    </location>
</feature>
<gene>
    <name evidence="2" type="ORF">GCM10017577_37220</name>
</gene>
<dbReference type="Proteomes" id="UP001143463">
    <property type="component" value="Unassembled WGS sequence"/>
</dbReference>
<reference evidence="2" key="2">
    <citation type="submission" date="2023-01" db="EMBL/GenBank/DDBJ databases">
        <authorList>
            <person name="Sun Q."/>
            <person name="Evtushenko L."/>
        </authorList>
    </citation>
    <scope>NUCLEOTIDE SEQUENCE</scope>
    <source>
        <strain evidence="2">VKM Ac-1069</strain>
    </source>
</reference>
<proteinExistence type="predicted"/>
<evidence type="ECO:0000313" key="3">
    <source>
        <dbReference type="Proteomes" id="UP001143463"/>
    </source>
</evidence>
<dbReference type="AlphaFoldDB" id="A0A9W6NXF5"/>
<reference evidence="2" key="1">
    <citation type="journal article" date="2014" name="Int. J. Syst. Evol. Microbiol.">
        <title>Complete genome sequence of Corynebacterium casei LMG S-19264T (=DSM 44701T), isolated from a smear-ripened cheese.</title>
        <authorList>
            <consortium name="US DOE Joint Genome Institute (JGI-PGF)"/>
            <person name="Walter F."/>
            <person name="Albersmeier A."/>
            <person name="Kalinowski J."/>
            <person name="Ruckert C."/>
        </authorList>
    </citation>
    <scope>NUCLEOTIDE SEQUENCE</scope>
    <source>
        <strain evidence="2">VKM Ac-1069</strain>
    </source>
</reference>
<sequence length="55" mass="5845">MAIENSGTSPEQHPHGGDDAAPEDRPDPASELPDDDRDDPDTDEQPVTGHGNLPE</sequence>
<organism evidence="2 3">
    <name type="scientific">Pseudonocardia halophobica</name>
    <dbReference type="NCBI Taxonomy" id="29401"/>
    <lineage>
        <taxon>Bacteria</taxon>
        <taxon>Bacillati</taxon>
        <taxon>Actinomycetota</taxon>
        <taxon>Actinomycetes</taxon>
        <taxon>Pseudonocardiales</taxon>
        <taxon>Pseudonocardiaceae</taxon>
        <taxon>Pseudonocardia</taxon>
    </lineage>
</organism>
<feature type="compositionally biased region" description="Basic and acidic residues" evidence="1">
    <location>
        <begin position="12"/>
        <end position="28"/>
    </location>
</feature>
<feature type="compositionally biased region" description="Polar residues" evidence="1">
    <location>
        <begin position="1"/>
        <end position="11"/>
    </location>
</feature>
<evidence type="ECO:0000256" key="1">
    <source>
        <dbReference type="SAM" id="MobiDB-lite"/>
    </source>
</evidence>